<evidence type="ECO:0000256" key="5">
    <source>
        <dbReference type="ARBA" id="ARBA00023055"/>
    </source>
</evidence>
<dbReference type="PANTHER" id="PTHR23345">
    <property type="entry name" value="VITELLOGENIN-RELATED"/>
    <property type="match status" value="1"/>
</dbReference>
<proteinExistence type="predicted"/>
<evidence type="ECO:0000256" key="1">
    <source>
        <dbReference type="ARBA" id="ARBA00004613"/>
    </source>
</evidence>
<reference evidence="11 12" key="1">
    <citation type="journal article" date="2007" name="Nature">
        <title>Evolution of genes and genomes on the Drosophila phylogeny.</title>
        <authorList>
            <consortium name="Drosophila 12 Genomes Consortium"/>
            <person name="Clark A.G."/>
            <person name="Eisen M.B."/>
            <person name="Smith D.R."/>
            <person name="Bergman C.M."/>
            <person name="Oliver B."/>
            <person name="Markow T.A."/>
            <person name="Kaufman T.C."/>
            <person name="Kellis M."/>
            <person name="Gelbart W."/>
            <person name="Iyer V.N."/>
            <person name="Pollard D.A."/>
            <person name="Sackton T.B."/>
            <person name="Larracuente A.M."/>
            <person name="Singh N.D."/>
            <person name="Abad J.P."/>
            <person name="Abt D.N."/>
            <person name="Adryan B."/>
            <person name="Aguade M."/>
            <person name="Akashi H."/>
            <person name="Anderson W.W."/>
            <person name="Aquadro C.F."/>
            <person name="Ardell D.H."/>
            <person name="Arguello R."/>
            <person name="Artieri C.G."/>
            <person name="Barbash D.A."/>
            <person name="Barker D."/>
            <person name="Barsanti P."/>
            <person name="Batterham P."/>
            <person name="Batzoglou S."/>
            <person name="Begun D."/>
            <person name="Bhutkar A."/>
            <person name="Blanco E."/>
            <person name="Bosak S.A."/>
            <person name="Bradley R.K."/>
            <person name="Brand A.D."/>
            <person name="Brent M.R."/>
            <person name="Brooks A.N."/>
            <person name="Brown R.H."/>
            <person name="Butlin R.K."/>
            <person name="Caggese C."/>
            <person name="Calvi B.R."/>
            <person name="Bernardo de Carvalho A."/>
            <person name="Caspi A."/>
            <person name="Castrezana S."/>
            <person name="Celniker S.E."/>
            <person name="Chang J.L."/>
            <person name="Chapple C."/>
            <person name="Chatterji S."/>
            <person name="Chinwalla A."/>
            <person name="Civetta A."/>
            <person name="Clifton S.W."/>
            <person name="Comeron J.M."/>
            <person name="Costello J.C."/>
            <person name="Coyne J.A."/>
            <person name="Daub J."/>
            <person name="David R.G."/>
            <person name="Delcher A.L."/>
            <person name="Delehaunty K."/>
            <person name="Do C.B."/>
            <person name="Ebling H."/>
            <person name="Edwards K."/>
            <person name="Eickbush T."/>
            <person name="Evans J.D."/>
            <person name="Filipski A."/>
            <person name="Findeiss S."/>
            <person name="Freyhult E."/>
            <person name="Fulton L."/>
            <person name="Fulton R."/>
            <person name="Garcia A.C."/>
            <person name="Gardiner A."/>
            <person name="Garfield D.A."/>
            <person name="Garvin B.E."/>
            <person name="Gibson G."/>
            <person name="Gilbert D."/>
            <person name="Gnerre S."/>
            <person name="Godfrey J."/>
            <person name="Good R."/>
            <person name="Gotea V."/>
            <person name="Gravely B."/>
            <person name="Greenberg A.J."/>
            <person name="Griffiths-Jones S."/>
            <person name="Gross S."/>
            <person name="Guigo R."/>
            <person name="Gustafson E.A."/>
            <person name="Haerty W."/>
            <person name="Hahn M.W."/>
            <person name="Halligan D.L."/>
            <person name="Halpern A.L."/>
            <person name="Halter G.M."/>
            <person name="Han M.V."/>
            <person name="Heger A."/>
            <person name="Hillier L."/>
            <person name="Hinrichs A.S."/>
            <person name="Holmes I."/>
            <person name="Hoskins R.A."/>
            <person name="Hubisz M.J."/>
            <person name="Hultmark D."/>
            <person name="Huntley M.A."/>
            <person name="Jaffe D.B."/>
            <person name="Jagadeeshan S."/>
            <person name="Jeck W.R."/>
            <person name="Johnson J."/>
            <person name="Jones C.D."/>
            <person name="Jordan W.C."/>
            <person name="Karpen G.H."/>
            <person name="Kataoka E."/>
            <person name="Keightley P.D."/>
            <person name="Kheradpour P."/>
            <person name="Kirkness E.F."/>
            <person name="Koerich L.B."/>
            <person name="Kristiansen K."/>
            <person name="Kudrna D."/>
            <person name="Kulathinal R.J."/>
            <person name="Kumar S."/>
            <person name="Kwok R."/>
            <person name="Lander E."/>
            <person name="Langley C.H."/>
            <person name="Lapoint R."/>
            <person name="Lazzaro B.P."/>
            <person name="Lee S.J."/>
            <person name="Levesque L."/>
            <person name="Li R."/>
            <person name="Lin C.F."/>
            <person name="Lin M.F."/>
            <person name="Lindblad-Toh K."/>
            <person name="Llopart A."/>
            <person name="Long M."/>
            <person name="Low L."/>
            <person name="Lozovsky E."/>
            <person name="Lu J."/>
            <person name="Luo M."/>
            <person name="Machado C.A."/>
            <person name="Makalowski W."/>
            <person name="Marzo M."/>
            <person name="Matsuda M."/>
            <person name="Matzkin L."/>
            <person name="McAllister B."/>
            <person name="McBride C.S."/>
            <person name="McKernan B."/>
            <person name="McKernan K."/>
            <person name="Mendez-Lago M."/>
            <person name="Minx P."/>
            <person name="Mollenhauer M.U."/>
            <person name="Montooth K."/>
            <person name="Mount S.M."/>
            <person name="Mu X."/>
            <person name="Myers E."/>
            <person name="Negre B."/>
            <person name="Newfeld S."/>
            <person name="Nielsen R."/>
            <person name="Noor M.A."/>
            <person name="O'Grady P."/>
            <person name="Pachter L."/>
            <person name="Papaceit M."/>
            <person name="Parisi M.J."/>
            <person name="Parisi M."/>
            <person name="Parts L."/>
            <person name="Pedersen J.S."/>
            <person name="Pesole G."/>
            <person name="Phillippy A.M."/>
            <person name="Ponting C.P."/>
            <person name="Pop M."/>
            <person name="Porcelli D."/>
            <person name="Powell J.R."/>
            <person name="Prohaska S."/>
            <person name="Pruitt K."/>
            <person name="Puig M."/>
            <person name="Quesneville H."/>
            <person name="Ram K.R."/>
            <person name="Rand D."/>
            <person name="Rasmussen M.D."/>
            <person name="Reed L.K."/>
            <person name="Reenan R."/>
            <person name="Reily A."/>
            <person name="Remington K.A."/>
            <person name="Rieger T.T."/>
            <person name="Ritchie M.G."/>
            <person name="Robin C."/>
            <person name="Rogers Y.H."/>
            <person name="Rohde C."/>
            <person name="Rozas J."/>
            <person name="Rubenfield M.J."/>
            <person name="Ruiz A."/>
            <person name="Russo S."/>
            <person name="Salzberg S.L."/>
            <person name="Sanchez-Gracia A."/>
            <person name="Saranga D.J."/>
            <person name="Sato H."/>
            <person name="Schaeffer S.W."/>
            <person name="Schatz M.C."/>
            <person name="Schlenke T."/>
            <person name="Schwartz R."/>
            <person name="Segarra C."/>
            <person name="Singh R.S."/>
            <person name="Sirot L."/>
            <person name="Sirota M."/>
            <person name="Sisneros N.B."/>
            <person name="Smith C.D."/>
            <person name="Smith T.F."/>
            <person name="Spieth J."/>
            <person name="Stage D.E."/>
            <person name="Stark A."/>
            <person name="Stephan W."/>
            <person name="Strausberg R.L."/>
            <person name="Strempel S."/>
            <person name="Sturgill D."/>
            <person name="Sutton G."/>
            <person name="Sutton G.G."/>
            <person name="Tao W."/>
            <person name="Teichmann S."/>
            <person name="Tobari Y.N."/>
            <person name="Tomimura Y."/>
            <person name="Tsolas J.M."/>
            <person name="Valente V.L."/>
            <person name="Venter E."/>
            <person name="Venter J.C."/>
            <person name="Vicario S."/>
            <person name="Vieira F.G."/>
            <person name="Vilella A.J."/>
            <person name="Villasante A."/>
            <person name="Walenz B."/>
            <person name="Wang J."/>
            <person name="Wasserman M."/>
            <person name="Watts T."/>
            <person name="Wilson D."/>
            <person name="Wilson R.K."/>
            <person name="Wing R.A."/>
            <person name="Wolfner M.F."/>
            <person name="Wong A."/>
            <person name="Wong G.K."/>
            <person name="Wu C.I."/>
            <person name="Wu G."/>
            <person name="Yamamoto D."/>
            <person name="Yang H.P."/>
            <person name="Yang S.P."/>
            <person name="Yorke J.A."/>
            <person name="Yoshida K."/>
            <person name="Zdobnov E."/>
            <person name="Zhang P."/>
            <person name="Zhang Y."/>
            <person name="Zimin A.V."/>
            <person name="Baldwin J."/>
            <person name="Abdouelleil A."/>
            <person name="Abdulkadir J."/>
            <person name="Abebe A."/>
            <person name="Abera B."/>
            <person name="Abreu J."/>
            <person name="Acer S.C."/>
            <person name="Aftuck L."/>
            <person name="Alexander A."/>
            <person name="An P."/>
            <person name="Anderson E."/>
            <person name="Anderson S."/>
            <person name="Arachi H."/>
            <person name="Azer M."/>
            <person name="Bachantsang P."/>
            <person name="Barry A."/>
            <person name="Bayul T."/>
            <person name="Berlin A."/>
            <person name="Bessette D."/>
            <person name="Bloom T."/>
            <person name="Blye J."/>
            <person name="Boguslavskiy L."/>
            <person name="Bonnet C."/>
            <person name="Boukhgalter B."/>
            <person name="Bourzgui I."/>
            <person name="Brown A."/>
            <person name="Cahill P."/>
            <person name="Channer S."/>
            <person name="Cheshatsang Y."/>
            <person name="Chuda L."/>
            <person name="Citroen M."/>
            <person name="Collymore A."/>
            <person name="Cooke P."/>
            <person name="Costello M."/>
            <person name="D'Aco K."/>
            <person name="Daza R."/>
            <person name="De Haan G."/>
            <person name="DeGray S."/>
            <person name="DeMaso C."/>
            <person name="Dhargay N."/>
            <person name="Dooley K."/>
            <person name="Dooley E."/>
            <person name="Doricent M."/>
            <person name="Dorje P."/>
            <person name="Dorjee K."/>
            <person name="Dupes A."/>
            <person name="Elong R."/>
            <person name="Falk J."/>
            <person name="Farina A."/>
            <person name="Faro S."/>
            <person name="Ferguson D."/>
            <person name="Fisher S."/>
            <person name="Foley C.D."/>
            <person name="Franke A."/>
            <person name="Friedrich D."/>
            <person name="Gadbois L."/>
            <person name="Gearin G."/>
            <person name="Gearin C.R."/>
            <person name="Giannoukos G."/>
            <person name="Goode T."/>
            <person name="Graham J."/>
            <person name="Grandbois E."/>
            <person name="Grewal S."/>
            <person name="Gyaltsen K."/>
            <person name="Hafez N."/>
            <person name="Hagos B."/>
            <person name="Hall J."/>
            <person name="Henson C."/>
            <person name="Hollinger A."/>
            <person name="Honan T."/>
            <person name="Huard M.D."/>
            <person name="Hughes L."/>
            <person name="Hurhula B."/>
            <person name="Husby M.E."/>
            <person name="Kamat A."/>
            <person name="Kanga B."/>
            <person name="Kashin S."/>
            <person name="Khazanovich D."/>
            <person name="Kisner P."/>
            <person name="Lance K."/>
            <person name="Lara M."/>
            <person name="Lee W."/>
            <person name="Lennon N."/>
            <person name="Letendre F."/>
            <person name="LeVine R."/>
            <person name="Lipovsky A."/>
            <person name="Liu X."/>
            <person name="Liu J."/>
            <person name="Liu S."/>
            <person name="Lokyitsang T."/>
            <person name="Lokyitsang Y."/>
            <person name="Lubonja R."/>
            <person name="Lui A."/>
            <person name="MacDonald P."/>
            <person name="Magnisalis V."/>
            <person name="Maru K."/>
            <person name="Matthews C."/>
            <person name="McCusker W."/>
            <person name="McDonough S."/>
            <person name="Mehta T."/>
            <person name="Meldrim J."/>
            <person name="Meneus L."/>
            <person name="Mihai O."/>
            <person name="Mihalev A."/>
            <person name="Mihova T."/>
            <person name="Mittelman R."/>
            <person name="Mlenga V."/>
            <person name="Montmayeur A."/>
            <person name="Mulrain L."/>
            <person name="Navidi A."/>
            <person name="Naylor J."/>
            <person name="Negash T."/>
            <person name="Nguyen T."/>
            <person name="Nguyen N."/>
            <person name="Nicol R."/>
            <person name="Norbu C."/>
            <person name="Norbu N."/>
            <person name="Novod N."/>
            <person name="O'Neill B."/>
            <person name="Osman S."/>
            <person name="Markiewicz E."/>
            <person name="Oyono O.L."/>
            <person name="Patti C."/>
            <person name="Phunkhang P."/>
            <person name="Pierre F."/>
            <person name="Priest M."/>
            <person name="Raghuraman S."/>
            <person name="Rege F."/>
            <person name="Reyes R."/>
            <person name="Rise C."/>
            <person name="Rogov P."/>
            <person name="Ross K."/>
            <person name="Ryan E."/>
            <person name="Settipalli S."/>
            <person name="Shea T."/>
            <person name="Sherpa N."/>
            <person name="Shi L."/>
            <person name="Shih D."/>
            <person name="Sparrow T."/>
            <person name="Spaulding J."/>
            <person name="Stalker J."/>
            <person name="Stange-Thomann N."/>
            <person name="Stavropoulos S."/>
            <person name="Stone C."/>
            <person name="Strader C."/>
            <person name="Tesfaye S."/>
            <person name="Thomson T."/>
            <person name="Thoulutsang Y."/>
            <person name="Thoulutsang D."/>
            <person name="Topham K."/>
            <person name="Topping I."/>
            <person name="Tsamla T."/>
            <person name="Vassiliev H."/>
            <person name="Vo A."/>
            <person name="Wangchuk T."/>
            <person name="Wangdi T."/>
            <person name="Weiand M."/>
            <person name="Wilkinson J."/>
            <person name="Wilson A."/>
            <person name="Yadav S."/>
            <person name="Young G."/>
            <person name="Yu Q."/>
            <person name="Zembek L."/>
            <person name="Zhong D."/>
            <person name="Zimmer A."/>
            <person name="Zwirko Z."/>
            <person name="Jaffe D.B."/>
            <person name="Alvarez P."/>
            <person name="Brockman W."/>
            <person name="Butler J."/>
            <person name="Chin C."/>
            <person name="Gnerre S."/>
            <person name="Grabherr M."/>
            <person name="Kleber M."/>
            <person name="Mauceli E."/>
            <person name="MacCallum I."/>
        </authorList>
    </citation>
    <scope>NUCLEOTIDE SEQUENCE [LARGE SCALE GENOMIC DNA]</scope>
    <source>
        <strain evidence="12">Tucson 14024-0371.13</strain>
    </source>
</reference>
<evidence type="ECO:0000256" key="7">
    <source>
        <dbReference type="PROSITE-ProRule" id="PRU00557"/>
    </source>
</evidence>
<dbReference type="STRING" id="7217.B3MY39"/>
<accession>B3MY39</accession>
<dbReference type="Gene3D" id="2.20.50.20">
    <property type="entry name" value="Lipovitellin. Chain A, domain 3"/>
    <property type="match status" value="1"/>
</dbReference>
<dbReference type="Gene3D" id="1.25.10.20">
    <property type="entry name" value="Vitellinogen, superhelical"/>
    <property type="match status" value="1"/>
</dbReference>
<keyword evidence="12" id="KW-1185">Reference proteome</keyword>
<sequence length="3344" mass="375270">MAARKCCNFGYFLLALIMLAANSDGSCNIGCPKSDNGLLKYTTGNSYEYSFDSILTVGVNAGIISEADDTSLKLSGVAKIFSKGNCGYSLQLTSVKVSNTKESMEKKILNGIQKPIDFILASGELEPQICTDSTDLEYSLNIKRAIISMLQSGTNTETEIDVFGQCPTHTSVSKSGNIDTITKVRNLNSCAYREQITSGLISGVVNEKAGITSSLILQANYAKELKIVNSVVESVKLTETYKFVGSTKGNSDISAKVFTNMKLKNASDDKSIFPSSGTTVKSIIYQKPETYSSKNINSLKTILNELVNSIGDYVKIDSAKKFVEFIRLLRQADTDTLIELSVYPHPNKILARKVYLDGLFRTSTAESARAILKQFGKFDDKEKLIAALSLNLVKNVDSETLHQAAAQLTPNAPSQLYLSIGSLVADFCSKNACHGAEIESIFKKFSDGIKNCKVNTKKDEDRVVSILKSISNAKTLSSNIVFTLSECASTGRSNRVRVSALQAIARIGCDVKLQSKSLELLRDYNEDSEIRIEAYLAAISCPNADLANQISEIVNSEKVYQVGGFISSNLKAIRDSTDRSREQQRYHLSNIRIIKQFPKDIRRYSFNNEISYNIDALGFGASSDYKLIYSQQGFLPRSSRINVTTELFGTNFNIFEASIRQENMENVLEYYFGPKGLLNKDFDEIVKLIEVGNAGSERSKRSVADDAAKISKKYKIYGNKILRDINLDLSLKLFGSELAFLSFGENIPNTLDDIMNYFTDSFEKAKRELSAFEKSFAFHNLFLDTELAYPTSIGIPLEFTAQGFAATKLDFAVNIDINAILEQNWQKAKYRLKMVPSVDLNVNLQVGFNAQVLSTGLRIVSRAHSASGNDLNFSLLNDGEGFNLDVELPREKLELININVNAELFIAEQDKQKIIGLKSTKKSKNAHANGICFNQLDIIGINICVESSTTLSEIQANIGNNAEKSLAVRDQFHLSKPFSFAIYLTSERKFGLSGTRKIKPSGSQQWKLDFSTPESKISHDNSISFELGSKPRLYGRLSFDNSQYHFGVEAGLNNDNRELVIYGQYEQDKEIKKSKIGFTKNGNEYRPLLEIQGNNGITNNINGYHAEGKIIVNKMKEKLERYSFENFKVSNENKEWFKLNGWTEIGASSVNSDLQIASEQKSYLVKGNFKVENGQYAAGLFISDERSPENVYGSSVQLLVIDHSYAVKLNAKAFTWAVDSDVSFEFVNDMDSFRKGTFKQSTYVQNKNKPFGELITQSNFDVNRFSLDTELSFDQKVGSLNIKYEGNEIPLQVYDLAISAKLKKHSINIISKKNLNGNLFTIDNILTSSWGTSLTAKGELGQRYTAQDIHINMEGNFQLSGKEKSNHWILKIIGTPDKTNGELRVSRDSTELVKLTSESTHPQDKISSAKVSFNIKNVLNSKCEFRVAKNGKGELTATIETQKSEPKHKLDVETKFHILAPKYDIDTSLTINDKKIHFKSENSLDKLRFFTKNVVEANDKKIVFDASGSVKGELRGNGEVQGTFSLTIPNGRIINGTANRKILTNAKTGITQGNFDAQINDKPPGSSKRTIEIKGKLDHLNHNTKEFSANNQLIYTAFDGMKSELNYQIKHQPNGEANSLDIRVAAHGNSFSQPIDFSVALNEYSVKSAVGRLSASYGDVLTVTLNGNYNNKQSPATYDIQTNLQVPRSNIKFIQINSHGKILKPSTFEKNDAAIVEFAADLKTGQGNYVHVSSICKGTSQEGSFNFETQTNSMESPLKLQGNYLREQKRSLPDGDLNSNQKYAFNAQYGAQYFKTDAGFSYGTDAAELVYKLDSSYESAKDIEINLRGQKLSDDSPYLIIAKIKQLDKSYGLDTKLFQTPHKKGFDIRIDLIRENPIIITSIIELLGEQKGKLTLELQNIVDFDFKINSEASYVSIDDFYIVSAWSSKKLLLDGYELDARAQSKQLKVQLKNATEIIFLGSATYTLKKEQNKAIIDGQGQVQYQGKSNIGNFKITRQQFDINADKEFGFSYTFNGNFGSKNGISTIKITNKEFNTKFSICEEKKQCTNVQLQSIVFIDEQKLDTAQYSTLVLFDLRELGYPYEFELKSKNIQQAFKYQYNFDSFISGNNGKYQISAHIQPTSSIIKITLPKRQLSFETVQKFPTNGLIFGHYEQSAALYLNKIQRPDEVFRIATILDISGIEKVALNANGIIKLEHPTIRPLSISARVDANAEQEQIFNSEIIFDVFRLADQKIITSNKVRHSRTRNSFNVESFSTFQSNGLQFQYELNGSAAVNTVNQEFNIGLELNNGKNNLKVMSSGNTEKVELSLSESNNRILRIFAEINKQKNVAKYNAIIEALDRNIIEVRSEIQPSSAILTLKRQDLLDGNAEVKLGKEFKFDISSRGKVLSNGRVALDPTNFLQTNYQTSDENVKTFWENIESEFKQETDDMTKTLSKKFETLRNEATETIKLVKEAFPDFSQLKNRLDDNINSLIKELEEDPSIEKIFIGIRTLFQKIVNIFDKVTKTVSEAYENIYKSLLNIHEKLKTLWKDSILKIWDDFILTANKVINQLRFEILNTYKNIFHGLRNLLDKYGPVLKNYGKVISEFMKPINESLQEMIQIFVHAVKELNGELKQFIEKLPNFESICNEITAKIKNFKILEKTLDLTNSIFEQLNIVHQTQETSEFLKKLHDYLDAKLKKQSIDDQKSLSELSRLFIQAVRSIYTSIRNTSPEKYVHATDFQVWFSSIPQYLDSVSKLPTILSFQSSTLNYIFNENWQNIFSKNWLNSWIFFNDFKLRGHIVDGQHVFTFDGQHFDFSGNCKYILAQDSVNNNFSVVAQITNGKLKSITLIDRDGKFAEIGDSGALKFNGNSVEYPQHSSGIHAWRRYYTIHIHSEYGVSLICTTDLKICHINVNRFYISKIRGLFGNGNDEPYDDFLRIDGTLTSGSGALVNEYGIGKCPGVPATNDQGEKHLRSEICSEIFGIESPLSIHFLTIDSRPFRKACDVSVGKVSEKETETTACTFALAYGSAVKLVNKWVMLPSRCIKCNGPAGQRDHQNEFTVKLPNNKADIVFVVDINVSPVLLSNLIAPTISDLREALKLRGLTDVQIGVIVYDEGKRYPALLTSDNGKLNYRGNLSGANLYSPNEFCDSCLEKIIQEQRILNIFNSFKNILNSIIPQSDEKAFNLALDYPFRAGAAKSIVGVRSDSLEYKNLWKFVRSQFTGSLTKFDGALLHLIGPVKALAVEGIPGEKIIGFNTRLVATLDSKDGKKRTKLQFENDMGIDFVLNNGGWIFSTENFGKFKVSDQKKMLSQITSSIADTLFKTEIISDCTCLPVHGLHGQHKCVNKSTTFLPNKKPKAP</sequence>
<dbReference type="GO" id="GO:0005319">
    <property type="term" value="F:lipid transporter activity"/>
    <property type="evidence" value="ECO:0007669"/>
    <property type="project" value="InterPro"/>
</dbReference>
<dbReference type="InterPro" id="IPR015255">
    <property type="entry name" value="Vitellinogen_open_b-sht"/>
</dbReference>
<evidence type="ECO:0000313" key="12">
    <source>
        <dbReference type="Proteomes" id="UP000007801"/>
    </source>
</evidence>
<dbReference type="InterPro" id="IPR015819">
    <property type="entry name" value="Lipid_transp_b-sht_shell"/>
</dbReference>
<dbReference type="Pfam" id="PF00094">
    <property type="entry name" value="VWD"/>
    <property type="match status" value="1"/>
</dbReference>
<organism evidence="11 12">
    <name type="scientific">Drosophila ananassae</name>
    <name type="common">Fruit fly</name>
    <dbReference type="NCBI Taxonomy" id="7217"/>
    <lineage>
        <taxon>Eukaryota</taxon>
        <taxon>Metazoa</taxon>
        <taxon>Ecdysozoa</taxon>
        <taxon>Arthropoda</taxon>
        <taxon>Hexapoda</taxon>
        <taxon>Insecta</taxon>
        <taxon>Pterygota</taxon>
        <taxon>Neoptera</taxon>
        <taxon>Endopterygota</taxon>
        <taxon>Diptera</taxon>
        <taxon>Brachycera</taxon>
        <taxon>Muscomorpha</taxon>
        <taxon>Ephydroidea</taxon>
        <taxon>Drosophilidae</taxon>
        <taxon>Drosophila</taxon>
        <taxon>Sophophora</taxon>
    </lineage>
</organism>
<dbReference type="SMART" id="SM01169">
    <property type="entry name" value="DUF1943"/>
    <property type="match status" value="1"/>
</dbReference>
<dbReference type="GeneID" id="6505479"/>
<name>B3MY39_DROAN</name>
<keyword evidence="2" id="KW-0813">Transport</keyword>
<dbReference type="SMART" id="SM00638">
    <property type="entry name" value="LPD_N"/>
    <property type="match status" value="1"/>
</dbReference>
<gene>
    <name evidence="11" type="primary">Dana\GF22827</name>
    <name evidence="11" type="synonym">dana_GLEANR_7295</name>
    <name evidence="11" type="ORF">GF22827</name>
</gene>
<dbReference type="InterPro" id="IPR015816">
    <property type="entry name" value="Vitellinogen_b-sht_N"/>
</dbReference>
<evidence type="ECO:0000256" key="2">
    <source>
        <dbReference type="ARBA" id="ARBA00022448"/>
    </source>
</evidence>
<dbReference type="SUPFAM" id="SSF56968">
    <property type="entry name" value="Lipovitellin-phosvitin complex, beta-sheet shell regions"/>
    <property type="match status" value="2"/>
</dbReference>
<dbReference type="PROSITE" id="PS51211">
    <property type="entry name" value="VITELLOGENIN"/>
    <property type="match status" value="1"/>
</dbReference>
<evidence type="ECO:0000256" key="6">
    <source>
        <dbReference type="ARBA" id="ARBA00023180"/>
    </source>
</evidence>
<dbReference type="InParanoid" id="B3MY39"/>
<dbReference type="FunCoup" id="B3MY39">
    <property type="interactions" value="51"/>
</dbReference>
<feature type="domain" description="Vitellogenin" evidence="9">
    <location>
        <begin position="41"/>
        <end position="639"/>
    </location>
</feature>
<dbReference type="InterPro" id="IPR015817">
    <property type="entry name" value="Vitellinogen_open_b-sht_sub1"/>
</dbReference>
<keyword evidence="5" id="KW-0445">Lipid transport</keyword>
<dbReference type="CTD" id="43827"/>
<evidence type="ECO:0000259" key="9">
    <source>
        <dbReference type="PROSITE" id="PS51211"/>
    </source>
</evidence>
<dbReference type="PANTHER" id="PTHR23345:SF36">
    <property type="entry name" value="APOLIPOPHORINS"/>
    <property type="match status" value="1"/>
</dbReference>
<protein>
    <recommendedName>
        <fullName evidence="13">Vitellogenin domain-containing protein</fullName>
    </recommendedName>
</protein>
<dbReference type="InterPro" id="IPR001846">
    <property type="entry name" value="VWF_type-D"/>
</dbReference>
<dbReference type="InterPro" id="IPR011030">
    <property type="entry name" value="Lipovitellin_superhlx_dom"/>
</dbReference>
<dbReference type="InterPro" id="IPR001747">
    <property type="entry name" value="Vitellogenin_N"/>
</dbReference>
<comment type="subcellular location">
    <subcellularLocation>
        <location evidence="1">Secreted</location>
    </subcellularLocation>
</comment>
<dbReference type="HOGENOM" id="CLU_225812_0_0_1"/>
<evidence type="ECO:0000259" key="10">
    <source>
        <dbReference type="PROSITE" id="PS51233"/>
    </source>
</evidence>
<feature type="signal peptide" evidence="8">
    <location>
        <begin position="1"/>
        <end position="25"/>
    </location>
</feature>
<dbReference type="Pfam" id="PF01347">
    <property type="entry name" value="Vitellogenin_N"/>
    <property type="match status" value="1"/>
</dbReference>
<keyword evidence="6" id="KW-0325">Glycoprotein</keyword>
<dbReference type="EMBL" id="CH902631">
    <property type="protein sequence ID" value="EDV34071.2"/>
    <property type="molecule type" value="Genomic_DNA"/>
</dbReference>
<comment type="caution">
    <text evidence="7">Lacks conserved residue(s) required for the propagation of feature annotation.</text>
</comment>
<evidence type="ECO:0000256" key="3">
    <source>
        <dbReference type="ARBA" id="ARBA00022525"/>
    </source>
</evidence>
<feature type="chain" id="PRO_5006455015" description="Vitellogenin domain-containing protein" evidence="8">
    <location>
        <begin position="26"/>
        <end position="3344"/>
    </location>
</feature>
<dbReference type="Pfam" id="PF09172">
    <property type="entry name" value="Vit_open_b-sht"/>
    <property type="match status" value="1"/>
</dbReference>
<feature type="domain" description="VWFD" evidence="10">
    <location>
        <begin position="2779"/>
        <end position="2946"/>
    </location>
</feature>
<dbReference type="OrthoDB" id="6484170at2759"/>
<dbReference type="Gene3D" id="2.20.80.10">
    <property type="entry name" value="Lipovitellin-phosvitin complex, chain A, domain 4"/>
    <property type="match status" value="1"/>
</dbReference>
<dbReference type="Gene3D" id="2.30.230.10">
    <property type="entry name" value="Lipovitellin, beta-sheet shell regions, chain A"/>
    <property type="match status" value="1"/>
</dbReference>
<dbReference type="KEGG" id="dan:6505479"/>
<dbReference type="SMART" id="SM00216">
    <property type="entry name" value="VWD"/>
    <property type="match status" value="1"/>
</dbReference>
<dbReference type="PROSITE" id="PS51233">
    <property type="entry name" value="VWFD"/>
    <property type="match status" value="1"/>
</dbReference>
<dbReference type="SUPFAM" id="SSF48431">
    <property type="entry name" value="Lipovitellin-phosvitin complex, superhelical domain"/>
    <property type="match status" value="1"/>
</dbReference>
<dbReference type="eggNOG" id="KOG4338">
    <property type="taxonomic scope" value="Eukaryota"/>
</dbReference>
<evidence type="ECO:0000256" key="4">
    <source>
        <dbReference type="ARBA" id="ARBA00022729"/>
    </source>
</evidence>
<dbReference type="InterPro" id="IPR009454">
    <property type="entry name" value="Lipid_transpt_open_b-sht"/>
</dbReference>
<evidence type="ECO:0008006" key="13">
    <source>
        <dbReference type="Google" id="ProtNLM"/>
    </source>
</evidence>
<dbReference type="Pfam" id="PF06448">
    <property type="entry name" value="DUF1081"/>
    <property type="match status" value="1"/>
</dbReference>
<dbReference type="SMR" id="B3MY39"/>
<keyword evidence="3" id="KW-0964">Secreted</keyword>
<dbReference type="InterPro" id="IPR050733">
    <property type="entry name" value="Vitellogenin/Apolipophorin"/>
</dbReference>
<dbReference type="SUPFAM" id="SSF58113">
    <property type="entry name" value="Apolipoprotein A-I"/>
    <property type="match status" value="1"/>
</dbReference>
<evidence type="ECO:0000256" key="8">
    <source>
        <dbReference type="SAM" id="SignalP"/>
    </source>
</evidence>
<keyword evidence="4 8" id="KW-0732">Signal</keyword>
<evidence type="ECO:0000313" key="11">
    <source>
        <dbReference type="EMBL" id="EDV34071.2"/>
    </source>
</evidence>
<dbReference type="Proteomes" id="UP000007801">
    <property type="component" value="Unassembled WGS sequence"/>
</dbReference>
<dbReference type="GO" id="GO:0005576">
    <property type="term" value="C:extracellular region"/>
    <property type="evidence" value="ECO:0007669"/>
    <property type="project" value="UniProtKB-SubCell"/>
</dbReference>